<evidence type="ECO:0000256" key="5">
    <source>
        <dbReference type="ARBA" id="ARBA00022692"/>
    </source>
</evidence>
<feature type="transmembrane region" description="Helical" evidence="12">
    <location>
        <begin position="129"/>
        <end position="151"/>
    </location>
</feature>
<keyword evidence="7" id="KW-0915">Sodium</keyword>
<proteinExistence type="inferred from homology"/>
<name>A0A5P8P0B3_9BACT</name>
<dbReference type="InterPro" id="IPR051163">
    <property type="entry name" value="Sodium:Solute_Symporter_SSF"/>
</dbReference>
<feature type="transmembrane region" description="Helical" evidence="12">
    <location>
        <begin position="38"/>
        <end position="58"/>
    </location>
</feature>
<dbReference type="Pfam" id="PF00474">
    <property type="entry name" value="SSF"/>
    <property type="match status" value="1"/>
</dbReference>
<keyword evidence="8" id="KW-0406">Ion transport</keyword>
<dbReference type="AlphaFoldDB" id="A0A5P8P0B3"/>
<dbReference type="CDD" id="cd11493">
    <property type="entry name" value="SLC5sbd_NIS-like_u1"/>
    <property type="match status" value="1"/>
</dbReference>
<keyword evidence="6 12" id="KW-1133">Transmembrane helix</keyword>
<dbReference type="InterPro" id="IPR038377">
    <property type="entry name" value="Na/Glc_symporter_sf"/>
</dbReference>
<dbReference type="GO" id="GO:0006814">
    <property type="term" value="P:sodium ion transport"/>
    <property type="evidence" value="ECO:0007669"/>
    <property type="project" value="UniProtKB-KW"/>
</dbReference>
<dbReference type="Gene3D" id="1.20.1730.10">
    <property type="entry name" value="Sodium/glucose cotransporter"/>
    <property type="match status" value="1"/>
</dbReference>
<keyword evidence="4" id="KW-1003">Cell membrane</keyword>
<feature type="transmembrane region" description="Helical" evidence="12">
    <location>
        <begin position="191"/>
        <end position="209"/>
    </location>
</feature>
<evidence type="ECO:0000256" key="3">
    <source>
        <dbReference type="ARBA" id="ARBA00022448"/>
    </source>
</evidence>
<evidence type="ECO:0000256" key="1">
    <source>
        <dbReference type="ARBA" id="ARBA00004651"/>
    </source>
</evidence>
<sequence>MQTGFSFYDWLIFASYFALLIFASIFLANKNMKSSREFFVASNAMPIYAVALSLLATAQSAATFLGAPEFSYRYDLTLIGYSITSLLAIYIVSKLLVPRFYAINALSVYELLKTRYDESASKSAGIMFLVGRVFASGARLYIAAIALSMIVFYEVSFYSVVLSVIILIIGALIFTYFGGVKSVIYSDIIQIVVYLGAGIAVLFYLYSSLGMDFSTIMSKLNEAQKLKFVDFELSFSNEGKFNIFALLSGYMLLNIAAFGLDQDLTQRVLSCKNEKQASFSLYGATLLSIPVSMLFLSIGLLLYLYYQEHSISQKFEGQSVTIFMYYILNEMPEGLKGFVTIGAIAAALSSTNSVLGAMSSVAIEDIYKPFKLKKDPNTKELHFVKMAKIMVLLFALALSVMAILSYIVHSMSEVPLISFALGVMAYAYSGLLGVFAAAIFTTRGNSKLVPYALLGGFLSVLSMQGYTFGFDIGFAWQLMIGTFISFIIMQIGKD</sequence>
<dbReference type="OrthoDB" id="9789704at2"/>
<keyword evidence="10" id="KW-0739">Sodium transport</keyword>
<dbReference type="GO" id="GO:0005886">
    <property type="term" value="C:plasma membrane"/>
    <property type="evidence" value="ECO:0007669"/>
    <property type="project" value="UniProtKB-SubCell"/>
</dbReference>
<feature type="transmembrane region" description="Helical" evidence="12">
    <location>
        <begin position="78"/>
        <end position="97"/>
    </location>
</feature>
<dbReference type="KEGG" id="sulg:FJR48_05170"/>
<keyword evidence="5 12" id="KW-0812">Transmembrane</keyword>
<protein>
    <submittedName>
        <fullName evidence="13">Sodium:solute symporter</fullName>
    </submittedName>
</protein>
<dbReference type="PANTHER" id="PTHR42985">
    <property type="entry name" value="SODIUM-COUPLED MONOCARBOXYLATE TRANSPORTER"/>
    <property type="match status" value="1"/>
</dbReference>
<evidence type="ECO:0000256" key="10">
    <source>
        <dbReference type="ARBA" id="ARBA00023201"/>
    </source>
</evidence>
<feature type="transmembrane region" description="Helical" evidence="12">
    <location>
        <begin position="157"/>
        <end position="179"/>
    </location>
</feature>
<evidence type="ECO:0000313" key="14">
    <source>
        <dbReference type="Proteomes" id="UP000326944"/>
    </source>
</evidence>
<dbReference type="GO" id="GO:0015293">
    <property type="term" value="F:symporter activity"/>
    <property type="evidence" value="ECO:0007669"/>
    <property type="project" value="TreeGrafter"/>
</dbReference>
<dbReference type="InterPro" id="IPR001734">
    <property type="entry name" value="Na/solute_symporter"/>
</dbReference>
<gene>
    <name evidence="13" type="ORF">FJR48_05170</name>
</gene>
<evidence type="ECO:0000256" key="6">
    <source>
        <dbReference type="ARBA" id="ARBA00022989"/>
    </source>
</evidence>
<dbReference type="PROSITE" id="PS50283">
    <property type="entry name" value="NA_SOLUT_SYMP_3"/>
    <property type="match status" value="1"/>
</dbReference>
<evidence type="ECO:0000313" key="13">
    <source>
        <dbReference type="EMBL" id="QFR49148.1"/>
    </source>
</evidence>
<feature type="transmembrane region" description="Helical" evidence="12">
    <location>
        <begin position="6"/>
        <end position="26"/>
    </location>
</feature>
<feature type="transmembrane region" description="Helical" evidence="12">
    <location>
        <begin position="338"/>
        <end position="363"/>
    </location>
</feature>
<evidence type="ECO:0000256" key="12">
    <source>
        <dbReference type="SAM" id="Phobius"/>
    </source>
</evidence>
<evidence type="ECO:0000256" key="2">
    <source>
        <dbReference type="ARBA" id="ARBA00006434"/>
    </source>
</evidence>
<dbReference type="EMBL" id="CP043617">
    <property type="protein sequence ID" value="QFR49148.1"/>
    <property type="molecule type" value="Genomic_DNA"/>
</dbReference>
<evidence type="ECO:0000256" key="4">
    <source>
        <dbReference type="ARBA" id="ARBA00022475"/>
    </source>
</evidence>
<keyword evidence="3" id="KW-0813">Transport</keyword>
<dbReference type="PANTHER" id="PTHR42985:SF47">
    <property type="entry name" value="INTEGRAL MEMBRANE TRANSPORT PROTEIN"/>
    <property type="match status" value="1"/>
</dbReference>
<feature type="transmembrane region" description="Helical" evidence="12">
    <location>
        <begin position="241"/>
        <end position="260"/>
    </location>
</feature>
<feature type="transmembrane region" description="Helical" evidence="12">
    <location>
        <begin position="474"/>
        <end position="492"/>
    </location>
</feature>
<evidence type="ECO:0000256" key="11">
    <source>
        <dbReference type="RuleBase" id="RU362091"/>
    </source>
</evidence>
<dbReference type="RefSeq" id="WP_152307091.1">
    <property type="nucleotide sequence ID" value="NZ_CP043617.1"/>
</dbReference>
<evidence type="ECO:0000256" key="8">
    <source>
        <dbReference type="ARBA" id="ARBA00023065"/>
    </source>
</evidence>
<feature type="transmembrane region" description="Helical" evidence="12">
    <location>
        <begin position="448"/>
        <end position="468"/>
    </location>
</feature>
<feature type="transmembrane region" description="Helical" evidence="12">
    <location>
        <begin position="389"/>
        <end position="408"/>
    </location>
</feature>
<evidence type="ECO:0000256" key="9">
    <source>
        <dbReference type="ARBA" id="ARBA00023136"/>
    </source>
</evidence>
<feature type="transmembrane region" description="Helical" evidence="12">
    <location>
        <begin position="414"/>
        <end position="441"/>
    </location>
</feature>
<evidence type="ECO:0000256" key="7">
    <source>
        <dbReference type="ARBA" id="ARBA00023053"/>
    </source>
</evidence>
<accession>A0A5P8P0B3</accession>
<keyword evidence="14" id="KW-1185">Reference proteome</keyword>
<comment type="subcellular location">
    <subcellularLocation>
        <location evidence="1">Cell membrane</location>
        <topology evidence="1">Multi-pass membrane protein</topology>
    </subcellularLocation>
</comment>
<keyword evidence="9 12" id="KW-0472">Membrane</keyword>
<comment type="similarity">
    <text evidence="2 11">Belongs to the sodium:solute symporter (SSF) (TC 2.A.21) family.</text>
</comment>
<organism evidence="13 14">
    <name type="scientific">Sulfurimonas lithotrophica</name>
    <dbReference type="NCBI Taxonomy" id="2590022"/>
    <lineage>
        <taxon>Bacteria</taxon>
        <taxon>Pseudomonadati</taxon>
        <taxon>Campylobacterota</taxon>
        <taxon>Epsilonproteobacteria</taxon>
        <taxon>Campylobacterales</taxon>
        <taxon>Sulfurimonadaceae</taxon>
        <taxon>Sulfurimonas</taxon>
    </lineage>
</organism>
<feature type="transmembrane region" description="Helical" evidence="12">
    <location>
        <begin position="281"/>
        <end position="306"/>
    </location>
</feature>
<reference evidence="13 14" key="1">
    <citation type="submission" date="2019-09" db="EMBL/GenBank/DDBJ databases">
        <title>Sulfurimonas gotlandica sp. nov., a chemoautotrophic and psychrotolerant epsilonproteobacterium isolated from a pelagic redoxcline, and an emended description of the genus Sulfurimonas.</title>
        <authorList>
            <person name="Wang S."/>
            <person name="Jiang L."/>
            <person name="Shao S."/>
        </authorList>
    </citation>
    <scope>NUCLEOTIDE SEQUENCE [LARGE SCALE GENOMIC DNA]</scope>
    <source>
        <strain evidence="13 14">GYSZ_1</strain>
    </source>
</reference>
<dbReference type="Proteomes" id="UP000326944">
    <property type="component" value="Chromosome"/>
</dbReference>